<feature type="compositionally biased region" description="Polar residues" evidence="1">
    <location>
        <begin position="7"/>
        <end position="39"/>
    </location>
</feature>
<feature type="compositionally biased region" description="Basic and acidic residues" evidence="1">
    <location>
        <begin position="484"/>
        <end position="496"/>
    </location>
</feature>
<feature type="compositionally biased region" description="Polar residues" evidence="1">
    <location>
        <begin position="383"/>
        <end position="399"/>
    </location>
</feature>
<evidence type="ECO:0000313" key="3">
    <source>
        <dbReference type="EMBL" id="KFA68233.1"/>
    </source>
</evidence>
<name>A0A084QW98_STAC4</name>
<feature type="compositionally biased region" description="Low complexity" evidence="1">
    <location>
        <begin position="497"/>
        <end position="517"/>
    </location>
</feature>
<feature type="compositionally biased region" description="Polar residues" evidence="1">
    <location>
        <begin position="326"/>
        <end position="344"/>
    </location>
</feature>
<dbReference type="CDD" id="cd00024">
    <property type="entry name" value="CD_CSD"/>
    <property type="match status" value="1"/>
</dbReference>
<feature type="compositionally biased region" description="Low complexity" evidence="1">
    <location>
        <begin position="1335"/>
        <end position="1353"/>
    </location>
</feature>
<keyword evidence="4" id="KW-1185">Reference proteome</keyword>
<feature type="compositionally biased region" description="Polar residues" evidence="1">
    <location>
        <begin position="184"/>
        <end position="223"/>
    </location>
</feature>
<feature type="region of interest" description="Disordered" evidence="1">
    <location>
        <begin position="1014"/>
        <end position="1058"/>
    </location>
</feature>
<feature type="compositionally biased region" description="Polar residues" evidence="1">
    <location>
        <begin position="286"/>
        <end position="301"/>
    </location>
</feature>
<dbReference type="Proteomes" id="UP000028524">
    <property type="component" value="Unassembled WGS sequence"/>
</dbReference>
<feature type="compositionally biased region" description="Polar residues" evidence="1">
    <location>
        <begin position="518"/>
        <end position="528"/>
    </location>
</feature>
<sequence length="1384" mass="151358">GGYLASLTLSQHSTASRTLVSPTRPTTYSQRQPRTTRLLSSWRPPRLNLAQGPQRGGYLARLAADGDSHVRLPRATSKSMPRQRRPAQKKSKTSRPRTPVPSDEEEVWYHIKGILQERKRRGRTEYLVDWEPDEKTGKPYDPTWSFDVTDDVKKEWKAKKADLAAGAAPSSNTSEESQPPRPSNWRQPQRAGSQTPSKKRSFNSIDEQDSQIQENSQKTQDAPSTKRARVDRDSEEPAPSITSSDSLGTTSDISGGVEQDDSVASQNFPITVEFFPRPGFDPTGYRSVNNTQSTGHSSQSLAELEEEDCRIAISSQLSEKIIPDSQEPSGQSWPSHPTQGSSNHQKTDSGVRRATSLSATAPDERRQGSFPQTSSLPPPCAESTPSSGLTHGQVSFDSQQHLHHISGSATTGTLQPNSAESETQGLPESQGAHSSTCPSKSSDIPSHQPPEHISPSEAYSELHSGSVSRNGAATSVTGTAGGSKPDEIARSPEREFQSQPTFLTQPPFTPAAFPTSTESSSRSTLYRRQTSKRHSGIMDGTGSDRQETPSHGEQATDFLKQYISMDDIMSNLSSPQVDVQHQPSLIQGIGGMLGSSNDSAPVLPSTTASEGILKASQLEIDSQTIGLPDSSAYPVEPVSTAPPPVISAAAVLSPNEVELSESCQAQTVLPGHPGVQQKTIAPSDISKHGLDALVPSLPVGMDMPSYNISEQSIVMAQLSNAQADDYPTSSDYTIGDTVMHLITLPFQARARPLYGDVINEYREPIVLLDAIFHDPDMSPEPQLLNQIEDFFSQLRGICDYPQDMPGTALEALPAAHQAKHAHDANSKFNFVLELLQGISKETRVLIVARTTGILRLLYSITVALEVECSWHGSGDPTNGFSNSFVMVTLALPNEDVDPTEFDVIVGFDHSFQSSVAVSKLASARSPKTAALVMNLAITHSIDHLDAHICGDLSPLERTYALVSSIFNARKLATDPERGYLEPHAVAKLFYDYINRDTMAIGFVPVSIPDDVLNIFQSSPTQPQTQSAPTESDNERKRKHDDEANDVTKRLKQSPARETSIQDAVLTDEVRRMLTSVTPGVDVPGNNGSQVAIPTATLELLAEKFADMEHRIADNDRGTEYYQGIITNLEAHNKSYEKTYNKIYERFRKAVGDRTAFEREKMSAENALQAVRDSSKAENNKLRTRVMELEATLSRFTAADGESPEGLLARNEGLLKTAQGHAQGLEKRLENAKTNEQYLTSRYQSATASVTTMRREIEDLEEQKRHLQQHASENFVEIQKIQADKVSHELLSQNQDLKAQLRDREVEIERLREEIRQMKKTRAVSTPRSPRLGVMSPRIGRGAAGASSSRGTSPTPMPGLEGVPGMQYMAGGAQPGSGRWNHLLD</sequence>
<dbReference type="OrthoDB" id="3647690at2759"/>
<feature type="compositionally biased region" description="Basic and acidic residues" evidence="1">
    <location>
        <begin position="1032"/>
        <end position="1048"/>
    </location>
</feature>
<dbReference type="InterPro" id="IPR000953">
    <property type="entry name" value="Chromo/chromo_shadow_dom"/>
</dbReference>
<gene>
    <name evidence="3" type="ORF">S40285_01550</name>
</gene>
<feature type="non-terminal residue" evidence="3">
    <location>
        <position position="1"/>
    </location>
</feature>
<dbReference type="STRING" id="1283841.A0A084QW98"/>
<evidence type="ECO:0000313" key="4">
    <source>
        <dbReference type="Proteomes" id="UP000028524"/>
    </source>
</evidence>
<dbReference type="HOGENOM" id="CLU_004717_0_0_1"/>
<organism evidence="3 4">
    <name type="scientific">Stachybotrys chlorohalonatus (strain IBT 40285)</name>
    <dbReference type="NCBI Taxonomy" id="1283841"/>
    <lineage>
        <taxon>Eukaryota</taxon>
        <taxon>Fungi</taxon>
        <taxon>Dikarya</taxon>
        <taxon>Ascomycota</taxon>
        <taxon>Pezizomycotina</taxon>
        <taxon>Sordariomycetes</taxon>
        <taxon>Hypocreomycetidae</taxon>
        <taxon>Hypocreales</taxon>
        <taxon>Stachybotryaceae</taxon>
        <taxon>Stachybotrys</taxon>
    </lineage>
</organism>
<evidence type="ECO:0000259" key="2">
    <source>
        <dbReference type="PROSITE" id="PS50013"/>
    </source>
</evidence>
<feature type="compositionally biased region" description="Low complexity" evidence="1">
    <location>
        <begin position="1016"/>
        <end position="1029"/>
    </location>
</feature>
<feature type="region of interest" description="Disordered" evidence="1">
    <location>
        <begin position="1"/>
        <end position="104"/>
    </location>
</feature>
<feature type="compositionally biased region" description="Basic residues" evidence="1">
    <location>
        <begin position="81"/>
        <end position="95"/>
    </location>
</feature>
<dbReference type="EMBL" id="KL659949">
    <property type="protein sequence ID" value="KFA68233.1"/>
    <property type="molecule type" value="Genomic_DNA"/>
</dbReference>
<dbReference type="PROSITE" id="PS50013">
    <property type="entry name" value="CHROMO_2"/>
    <property type="match status" value="1"/>
</dbReference>
<feature type="domain" description="Chromo" evidence="2">
    <location>
        <begin position="109"/>
        <end position="145"/>
    </location>
</feature>
<dbReference type="OMA" id="TTHSIEH"/>
<feature type="compositionally biased region" description="Polar residues" evidence="1">
    <location>
        <begin position="240"/>
        <end position="253"/>
    </location>
</feature>
<dbReference type="InParanoid" id="A0A084QW98"/>
<reference evidence="3 4" key="1">
    <citation type="journal article" date="2014" name="BMC Genomics">
        <title>Comparative genome sequencing reveals chemotype-specific gene clusters in the toxigenic black mold Stachybotrys.</title>
        <authorList>
            <person name="Semeiks J."/>
            <person name="Borek D."/>
            <person name="Otwinowski Z."/>
            <person name="Grishin N.V."/>
        </authorList>
    </citation>
    <scope>NUCLEOTIDE SEQUENCE [LARGE SCALE GENOMIC DNA]</scope>
    <source>
        <strain evidence="3 4">IBT 40285</strain>
    </source>
</reference>
<feature type="compositionally biased region" description="Polar residues" evidence="1">
    <location>
        <begin position="407"/>
        <end position="445"/>
    </location>
</feature>
<proteinExistence type="predicted"/>
<protein>
    <recommendedName>
        <fullName evidence="2">Chromo domain-containing protein</fullName>
    </recommendedName>
</protein>
<accession>A0A084QW98</accession>
<feature type="region of interest" description="Disordered" evidence="1">
    <location>
        <begin position="157"/>
        <end position="552"/>
    </location>
</feature>
<feature type="region of interest" description="Disordered" evidence="1">
    <location>
        <begin position="1318"/>
        <end position="1384"/>
    </location>
</feature>
<evidence type="ECO:0000256" key="1">
    <source>
        <dbReference type="SAM" id="MobiDB-lite"/>
    </source>
</evidence>